<dbReference type="Proteomes" id="UP000309992">
    <property type="component" value="Unassembled WGS sequence"/>
</dbReference>
<keyword evidence="2" id="KW-1185">Reference proteome</keyword>
<comment type="caution">
    <text evidence="1">The sequence shown here is derived from an EMBL/GenBank/DDBJ whole genome shotgun (WGS) entry which is preliminary data.</text>
</comment>
<evidence type="ECO:0000313" key="1">
    <source>
        <dbReference type="EMBL" id="TKG58044.1"/>
    </source>
</evidence>
<name>A0ABY2RTK0_9PSEU</name>
<evidence type="ECO:0000313" key="2">
    <source>
        <dbReference type="Proteomes" id="UP000309992"/>
    </source>
</evidence>
<accession>A0ABY2RTK0</accession>
<feature type="non-terminal residue" evidence="1">
    <location>
        <position position="67"/>
    </location>
</feature>
<dbReference type="EMBL" id="SWMS01000059">
    <property type="protein sequence ID" value="TKG58044.1"/>
    <property type="molecule type" value="Genomic_DNA"/>
</dbReference>
<dbReference type="RefSeq" id="WP_137097528.1">
    <property type="nucleotide sequence ID" value="NZ_SWMS01000059.1"/>
</dbReference>
<proteinExistence type="predicted"/>
<protein>
    <submittedName>
        <fullName evidence="1">Uncharacterized protein</fullName>
    </submittedName>
</protein>
<organism evidence="1 2">
    <name type="scientific">Prauserella endophytica</name>
    <dbReference type="NCBI Taxonomy" id="1592324"/>
    <lineage>
        <taxon>Bacteria</taxon>
        <taxon>Bacillati</taxon>
        <taxon>Actinomycetota</taxon>
        <taxon>Actinomycetes</taxon>
        <taxon>Pseudonocardiales</taxon>
        <taxon>Pseudonocardiaceae</taxon>
        <taxon>Prauserella</taxon>
        <taxon>Prauserella coralliicola group</taxon>
    </lineage>
</organism>
<gene>
    <name evidence="1" type="ORF">FCN18_38455</name>
</gene>
<sequence length="67" mass="7074">MRSSDIAALLVAGMQQQVTGATELGWHTGVVLSWDDLTGLNTVEIKGQAFTNLKVLSTGAVQPFQDG</sequence>
<reference evidence="1 2" key="1">
    <citation type="journal article" date="2015" name="Antonie Van Leeuwenhoek">
        <title>Prauserella endophytica sp. nov., an endophytic actinobacterium isolated from Tamarix taklamakanensis.</title>
        <authorList>
            <person name="Liu J.M."/>
            <person name="Habden X."/>
            <person name="Guo L."/>
            <person name="Tuo L."/>
            <person name="Jiang Z.K."/>
            <person name="Liu S.W."/>
            <person name="Liu X.F."/>
            <person name="Chen L."/>
            <person name="Li R.F."/>
            <person name="Zhang Y.Q."/>
            <person name="Sun C.H."/>
        </authorList>
    </citation>
    <scope>NUCLEOTIDE SEQUENCE [LARGE SCALE GENOMIC DNA]</scope>
    <source>
        <strain evidence="1 2">CGMCC 4.7182</strain>
    </source>
</reference>